<dbReference type="AlphaFoldDB" id="A0AAE1KFQ6"/>
<feature type="compositionally biased region" description="Acidic residues" evidence="7">
    <location>
        <begin position="114"/>
        <end position="131"/>
    </location>
</feature>
<accession>A0AAE1KFQ6</accession>
<reference evidence="9" key="1">
    <citation type="submission" date="2023-10" db="EMBL/GenBank/DDBJ databases">
        <title>Chromosome-level genome of the transformable northern wattle, Acacia crassicarpa.</title>
        <authorList>
            <person name="Massaro I."/>
            <person name="Sinha N.R."/>
            <person name="Poethig S."/>
            <person name="Leichty A.R."/>
        </authorList>
    </citation>
    <scope>NUCLEOTIDE SEQUENCE</scope>
    <source>
        <strain evidence="9">Acra3RX</strain>
        <tissue evidence="9">Leaf</tissue>
    </source>
</reference>
<proteinExistence type="inferred from homology"/>
<keyword evidence="5" id="KW-0496">Mitochondrion</keyword>
<dbReference type="EMBL" id="JAWXYG010000005">
    <property type="protein sequence ID" value="KAK4272450.1"/>
    <property type="molecule type" value="Genomic_DNA"/>
</dbReference>
<dbReference type="GO" id="GO:0005739">
    <property type="term" value="C:mitochondrion"/>
    <property type="evidence" value="ECO:0007669"/>
    <property type="project" value="UniProtKB-SubCell"/>
</dbReference>
<comment type="similarity">
    <text evidence="2">Belongs to the PPR family. P subfamily.</text>
</comment>
<dbReference type="InterPro" id="IPR011990">
    <property type="entry name" value="TPR-like_helical_dom_sf"/>
</dbReference>
<dbReference type="PROSITE" id="PS51375">
    <property type="entry name" value="PPR"/>
    <property type="match status" value="3"/>
</dbReference>
<dbReference type="GO" id="GO:0003729">
    <property type="term" value="F:mRNA binding"/>
    <property type="evidence" value="ECO:0007669"/>
    <property type="project" value="UniProtKB-ARBA"/>
</dbReference>
<gene>
    <name evidence="9" type="ORF">QN277_021008</name>
</gene>
<comment type="subcellular location">
    <subcellularLocation>
        <location evidence="1">Mitochondrion</location>
    </subcellularLocation>
</comment>
<evidence type="ECO:0000259" key="8">
    <source>
        <dbReference type="Pfam" id="PF17177"/>
    </source>
</evidence>
<feature type="repeat" description="PPR" evidence="6">
    <location>
        <begin position="488"/>
        <end position="523"/>
    </location>
</feature>
<evidence type="ECO:0000256" key="3">
    <source>
        <dbReference type="ARBA" id="ARBA00022737"/>
    </source>
</evidence>
<organism evidence="9 10">
    <name type="scientific">Acacia crassicarpa</name>
    <name type="common">northern wattle</name>
    <dbReference type="NCBI Taxonomy" id="499986"/>
    <lineage>
        <taxon>Eukaryota</taxon>
        <taxon>Viridiplantae</taxon>
        <taxon>Streptophyta</taxon>
        <taxon>Embryophyta</taxon>
        <taxon>Tracheophyta</taxon>
        <taxon>Spermatophyta</taxon>
        <taxon>Magnoliopsida</taxon>
        <taxon>eudicotyledons</taxon>
        <taxon>Gunneridae</taxon>
        <taxon>Pentapetalae</taxon>
        <taxon>rosids</taxon>
        <taxon>fabids</taxon>
        <taxon>Fabales</taxon>
        <taxon>Fabaceae</taxon>
        <taxon>Caesalpinioideae</taxon>
        <taxon>mimosoid clade</taxon>
        <taxon>Acacieae</taxon>
        <taxon>Acacia</taxon>
    </lineage>
</organism>
<evidence type="ECO:0000256" key="5">
    <source>
        <dbReference type="ARBA" id="ARBA00023128"/>
    </source>
</evidence>
<dbReference type="FunFam" id="1.25.40.10:FF:000744">
    <property type="entry name" value="Pentatricopeptide repeat-containing protein, mitochondrial"/>
    <property type="match status" value="1"/>
</dbReference>
<dbReference type="PANTHER" id="PTHR45717:SF15">
    <property type="entry name" value="AGL218WP"/>
    <property type="match status" value="1"/>
</dbReference>
<feature type="region of interest" description="Disordered" evidence="7">
    <location>
        <begin position="78"/>
        <end position="147"/>
    </location>
</feature>
<keyword evidence="10" id="KW-1185">Reference proteome</keyword>
<evidence type="ECO:0000256" key="2">
    <source>
        <dbReference type="ARBA" id="ARBA00007626"/>
    </source>
</evidence>
<keyword evidence="3" id="KW-0677">Repeat</keyword>
<dbReference type="SUPFAM" id="SSF48452">
    <property type="entry name" value="TPR-like"/>
    <property type="match status" value="1"/>
</dbReference>
<dbReference type="Proteomes" id="UP001293593">
    <property type="component" value="Unassembled WGS sequence"/>
</dbReference>
<sequence>MWAIRRASTSLRNRGLKAGTARACLKLTPTASVEDEGRVSECCPKIYGRSPPLNTVQYHSGYASPNFIVSRRELSSQADARNTKEEEDLEDGFSELGTAGGENSDELISKSDLSVDDEDTEEPQNELELSDTETISTEKKSPKGGRAQSEMLKAILDAPDGTIRSTMDKWVEEGEEVKRSEISLVMHMLRKRRLYGKALQLAEWLEEKKILELTERDYASRLDLLAKMQGLQRAENYIDSIPESFRGEVVYRTLLANCVSQTNVKKAEQVFNKMKDLEFPLSAFACNQLLLLYQKIDKKKIADVLLLMERENIKPSPFTYQILISAKGQVSDIAGMDQVVETMKAEGIEPDIQTKAILAKHYASAGLKEKAEDVLREMEGENLKENQWVCRFLLPLYAGLGKTDEVGRIWEVCESNPRIEECLSAIDAWGRLKKVEQAEKVFEIMLKKWKKLSSRDYTALLKVYAHNKMLTKGKDLIRQMAESGCRIGPLTWDSIVKLYVQAGEVEKADSVLQRAMQQNNMKPMFNSYLLILNQYAQRGDIHNSEKIFYRMRQSGYASRSSIYQTLIQAYINAKQPAYGMRERLKADDVFPNKGLASLLAQVDAFKKTAVSDLLD</sequence>
<comment type="caution">
    <text evidence="9">The sequence shown here is derived from an EMBL/GenBank/DDBJ whole genome shotgun (WGS) entry which is preliminary data.</text>
</comment>
<dbReference type="Gene3D" id="1.25.40.10">
    <property type="entry name" value="Tetratricopeptide repeat domain"/>
    <property type="match status" value="3"/>
</dbReference>
<dbReference type="Pfam" id="PF17177">
    <property type="entry name" value="PPR_long"/>
    <property type="match status" value="1"/>
</dbReference>
<evidence type="ECO:0000313" key="9">
    <source>
        <dbReference type="EMBL" id="KAK4272450.1"/>
    </source>
</evidence>
<evidence type="ECO:0000256" key="6">
    <source>
        <dbReference type="PROSITE-ProRule" id="PRU00708"/>
    </source>
</evidence>
<keyword evidence="4" id="KW-0809">Transit peptide</keyword>
<feature type="repeat" description="PPR" evidence="6">
    <location>
        <begin position="453"/>
        <end position="487"/>
    </location>
</feature>
<feature type="repeat" description="PPR" evidence="6">
    <location>
        <begin position="316"/>
        <end position="350"/>
    </location>
</feature>
<dbReference type="PANTHER" id="PTHR45717">
    <property type="entry name" value="OS12G0527900 PROTEIN"/>
    <property type="match status" value="1"/>
</dbReference>
<name>A0AAE1KFQ6_9FABA</name>
<evidence type="ECO:0000256" key="7">
    <source>
        <dbReference type="SAM" id="MobiDB-lite"/>
    </source>
</evidence>
<dbReference type="FunFam" id="1.25.40.10:FF:000394">
    <property type="entry name" value="Pentatricopeptide repeat-containing protein, mitochondrial"/>
    <property type="match status" value="1"/>
</dbReference>
<evidence type="ECO:0000313" key="10">
    <source>
        <dbReference type="Proteomes" id="UP001293593"/>
    </source>
</evidence>
<evidence type="ECO:0000256" key="1">
    <source>
        <dbReference type="ARBA" id="ARBA00004173"/>
    </source>
</evidence>
<dbReference type="NCBIfam" id="TIGR00756">
    <property type="entry name" value="PPR"/>
    <property type="match status" value="3"/>
</dbReference>
<protein>
    <recommendedName>
        <fullName evidence="8">PROP1-like PPR domain-containing protein</fullName>
    </recommendedName>
</protein>
<dbReference type="InterPro" id="IPR033443">
    <property type="entry name" value="PROP1-like_PPR_dom"/>
</dbReference>
<feature type="domain" description="PROP1-like PPR" evidence="8">
    <location>
        <begin position="249"/>
        <end position="409"/>
    </location>
</feature>
<dbReference type="Pfam" id="PF01535">
    <property type="entry name" value="PPR"/>
    <property type="match status" value="2"/>
</dbReference>
<evidence type="ECO:0000256" key="4">
    <source>
        <dbReference type="ARBA" id="ARBA00022946"/>
    </source>
</evidence>
<dbReference type="Pfam" id="PF13812">
    <property type="entry name" value="PPR_3"/>
    <property type="match status" value="1"/>
</dbReference>
<dbReference type="InterPro" id="IPR002885">
    <property type="entry name" value="PPR_rpt"/>
</dbReference>